<dbReference type="AlphaFoldDB" id="A0A3M7RGT6"/>
<organism evidence="1 2">
    <name type="scientific">Brachionus plicatilis</name>
    <name type="common">Marine rotifer</name>
    <name type="synonym">Brachionus muelleri</name>
    <dbReference type="NCBI Taxonomy" id="10195"/>
    <lineage>
        <taxon>Eukaryota</taxon>
        <taxon>Metazoa</taxon>
        <taxon>Spiralia</taxon>
        <taxon>Gnathifera</taxon>
        <taxon>Rotifera</taxon>
        <taxon>Eurotatoria</taxon>
        <taxon>Monogononta</taxon>
        <taxon>Pseudotrocha</taxon>
        <taxon>Ploima</taxon>
        <taxon>Brachionidae</taxon>
        <taxon>Brachionus</taxon>
    </lineage>
</organism>
<accession>A0A3M7RGT6</accession>
<gene>
    <name evidence="1" type="ORF">BpHYR1_036246</name>
</gene>
<sequence length="80" mass="9426">MFFGHMVDAELNRPFGLTFSFVKDYLAQIEKKLIITFGFQGNNKTYENCLIKSILKNFFENFFNFYNQIVGILKKAINEI</sequence>
<dbReference type="EMBL" id="REGN01003407">
    <property type="protein sequence ID" value="RNA22751.1"/>
    <property type="molecule type" value="Genomic_DNA"/>
</dbReference>
<proteinExistence type="predicted"/>
<comment type="caution">
    <text evidence="1">The sequence shown here is derived from an EMBL/GenBank/DDBJ whole genome shotgun (WGS) entry which is preliminary data.</text>
</comment>
<dbReference type="Proteomes" id="UP000276133">
    <property type="component" value="Unassembled WGS sequence"/>
</dbReference>
<evidence type="ECO:0000313" key="2">
    <source>
        <dbReference type="Proteomes" id="UP000276133"/>
    </source>
</evidence>
<evidence type="ECO:0000313" key="1">
    <source>
        <dbReference type="EMBL" id="RNA22751.1"/>
    </source>
</evidence>
<reference evidence="1 2" key="1">
    <citation type="journal article" date="2018" name="Sci. Rep.">
        <title>Genomic signatures of local adaptation to the degree of environmental predictability in rotifers.</title>
        <authorList>
            <person name="Franch-Gras L."/>
            <person name="Hahn C."/>
            <person name="Garcia-Roger E.M."/>
            <person name="Carmona M.J."/>
            <person name="Serra M."/>
            <person name="Gomez A."/>
        </authorList>
    </citation>
    <scope>NUCLEOTIDE SEQUENCE [LARGE SCALE GENOMIC DNA]</scope>
    <source>
        <strain evidence="1">HYR1</strain>
    </source>
</reference>
<keyword evidence="2" id="KW-1185">Reference proteome</keyword>
<name>A0A3M7RGT6_BRAPC</name>
<protein>
    <submittedName>
        <fullName evidence="1">Uncharacterized protein</fullName>
    </submittedName>
</protein>